<protein>
    <submittedName>
        <fullName evidence="1">Uncharacterized protein</fullName>
    </submittedName>
</protein>
<keyword evidence="2" id="KW-1185">Reference proteome</keyword>
<evidence type="ECO:0000313" key="2">
    <source>
        <dbReference type="Proteomes" id="UP001596540"/>
    </source>
</evidence>
<dbReference type="Proteomes" id="UP001596540">
    <property type="component" value="Unassembled WGS sequence"/>
</dbReference>
<sequence length="156" mass="17271">MTLIAPHPECLHATHVARRLLECAEIQPSVHSPGEPIPPGVLPVVVALSTAHAVREAARMVTGWHPEVQRPVLLVVADAPLPAPPIVQHRIHAVRERVAAVLHLPYLLALRAVDDPQDCLTTPRGRPSRAHRHVRRLRGDIIRTHINAMTKTRNPR</sequence>
<dbReference type="RefSeq" id="WP_379874262.1">
    <property type="nucleotide sequence ID" value="NZ_JBHTBH010000021.1"/>
</dbReference>
<accession>A0ABW2KNH3</accession>
<name>A0ABW2KNH3_9ACTN</name>
<proteinExistence type="predicted"/>
<organism evidence="1 2">
    <name type="scientific">Marinactinospora rubrisoli</name>
    <dbReference type="NCBI Taxonomy" id="2715399"/>
    <lineage>
        <taxon>Bacteria</taxon>
        <taxon>Bacillati</taxon>
        <taxon>Actinomycetota</taxon>
        <taxon>Actinomycetes</taxon>
        <taxon>Streptosporangiales</taxon>
        <taxon>Nocardiopsidaceae</taxon>
        <taxon>Marinactinospora</taxon>
    </lineage>
</organism>
<reference evidence="2" key="1">
    <citation type="journal article" date="2019" name="Int. J. Syst. Evol. Microbiol.">
        <title>The Global Catalogue of Microorganisms (GCM) 10K type strain sequencing project: providing services to taxonomists for standard genome sequencing and annotation.</title>
        <authorList>
            <consortium name="The Broad Institute Genomics Platform"/>
            <consortium name="The Broad Institute Genome Sequencing Center for Infectious Disease"/>
            <person name="Wu L."/>
            <person name="Ma J."/>
        </authorList>
    </citation>
    <scope>NUCLEOTIDE SEQUENCE [LARGE SCALE GENOMIC DNA]</scope>
    <source>
        <strain evidence="2">CGMCC 4.7382</strain>
    </source>
</reference>
<dbReference type="EMBL" id="JBHTBH010000021">
    <property type="protein sequence ID" value="MFC7331428.1"/>
    <property type="molecule type" value="Genomic_DNA"/>
</dbReference>
<evidence type="ECO:0000313" key="1">
    <source>
        <dbReference type="EMBL" id="MFC7331428.1"/>
    </source>
</evidence>
<gene>
    <name evidence="1" type="ORF">ACFQRF_27160</name>
</gene>
<comment type="caution">
    <text evidence="1">The sequence shown here is derived from an EMBL/GenBank/DDBJ whole genome shotgun (WGS) entry which is preliminary data.</text>
</comment>